<evidence type="ECO:0000313" key="3">
    <source>
        <dbReference type="Proteomes" id="UP000030671"/>
    </source>
</evidence>
<sequence>MPITYISPDELSELIKSDKVPRKDYLVVDVRDDDYVGGNIKHSHNLPSNEFHSGVDELVKQTKDVPTVIFHCALSQQRGPKAARIYAETRDNLQKEGQDKPHDVLVLRGGFTEFQEKFRNDPKLVENYDATVWNPDVDTWSNK</sequence>
<dbReference type="EMBL" id="KI925458">
    <property type="protein sequence ID" value="ETW81626.1"/>
    <property type="molecule type" value="Genomic_DNA"/>
</dbReference>
<dbReference type="GO" id="GO:0004725">
    <property type="term" value="F:protein tyrosine phosphatase activity"/>
    <property type="evidence" value="ECO:0007669"/>
    <property type="project" value="TreeGrafter"/>
</dbReference>
<keyword evidence="3" id="KW-1185">Reference proteome</keyword>
<dbReference type="Gene3D" id="3.40.250.10">
    <property type="entry name" value="Rhodanese-like domain"/>
    <property type="match status" value="1"/>
</dbReference>
<dbReference type="PANTHER" id="PTHR10828">
    <property type="entry name" value="M-PHASE INDUCER PHOSPHATASE DUAL SPECIFICITY PHOSPHATASE CDC25"/>
    <property type="match status" value="1"/>
</dbReference>
<dbReference type="FunCoup" id="W4K965">
    <property type="interactions" value="261"/>
</dbReference>
<evidence type="ECO:0000313" key="2">
    <source>
        <dbReference type="EMBL" id="ETW81626.1"/>
    </source>
</evidence>
<dbReference type="PROSITE" id="PS50206">
    <property type="entry name" value="RHODANESE_3"/>
    <property type="match status" value="1"/>
</dbReference>
<protein>
    <recommendedName>
        <fullName evidence="1">Rhodanese domain-containing protein</fullName>
    </recommendedName>
</protein>
<dbReference type="RefSeq" id="XP_009546256.1">
    <property type="nucleotide sequence ID" value="XM_009547961.1"/>
</dbReference>
<dbReference type="AlphaFoldDB" id="W4K965"/>
<dbReference type="Proteomes" id="UP000030671">
    <property type="component" value="Unassembled WGS sequence"/>
</dbReference>
<dbReference type="InterPro" id="IPR036873">
    <property type="entry name" value="Rhodanese-like_dom_sf"/>
</dbReference>
<accession>W4K965</accession>
<dbReference type="GO" id="GO:0005634">
    <property type="term" value="C:nucleus"/>
    <property type="evidence" value="ECO:0007669"/>
    <property type="project" value="TreeGrafter"/>
</dbReference>
<dbReference type="SUPFAM" id="SSF52821">
    <property type="entry name" value="Rhodanese/Cell cycle control phosphatase"/>
    <property type="match status" value="1"/>
</dbReference>
<dbReference type="PANTHER" id="PTHR10828:SF38">
    <property type="entry name" value="ARSENICAL-RESISTANCE PROTEIN 2-RELATED"/>
    <property type="match status" value="1"/>
</dbReference>
<dbReference type="KEGG" id="hir:HETIRDRAFT_417717"/>
<dbReference type="STRING" id="747525.W4K965"/>
<dbReference type="InterPro" id="IPR001763">
    <property type="entry name" value="Rhodanese-like_dom"/>
</dbReference>
<dbReference type="Pfam" id="PF00581">
    <property type="entry name" value="Rhodanese"/>
    <property type="match status" value="1"/>
</dbReference>
<organism evidence="2 3">
    <name type="scientific">Heterobasidion irregulare (strain TC 32-1)</name>
    <dbReference type="NCBI Taxonomy" id="747525"/>
    <lineage>
        <taxon>Eukaryota</taxon>
        <taxon>Fungi</taxon>
        <taxon>Dikarya</taxon>
        <taxon>Basidiomycota</taxon>
        <taxon>Agaricomycotina</taxon>
        <taxon>Agaricomycetes</taxon>
        <taxon>Russulales</taxon>
        <taxon>Bondarzewiaceae</taxon>
        <taxon>Heterobasidion</taxon>
        <taxon>Heterobasidion annosum species complex</taxon>
    </lineage>
</organism>
<dbReference type="InParanoid" id="W4K965"/>
<dbReference type="HOGENOM" id="CLU_107716_1_1_1"/>
<dbReference type="SMART" id="SM00450">
    <property type="entry name" value="RHOD"/>
    <property type="match status" value="1"/>
</dbReference>
<reference evidence="2 3" key="1">
    <citation type="journal article" date="2012" name="New Phytol.">
        <title>Insight into trade-off between wood decay and parasitism from the genome of a fungal forest pathogen.</title>
        <authorList>
            <person name="Olson A."/>
            <person name="Aerts A."/>
            <person name="Asiegbu F."/>
            <person name="Belbahri L."/>
            <person name="Bouzid O."/>
            <person name="Broberg A."/>
            <person name="Canback B."/>
            <person name="Coutinho P.M."/>
            <person name="Cullen D."/>
            <person name="Dalman K."/>
            <person name="Deflorio G."/>
            <person name="van Diepen L.T."/>
            <person name="Dunand C."/>
            <person name="Duplessis S."/>
            <person name="Durling M."/>
            <person name="Gonthier P."/>
            <person name="Grimwood J."/>
            <person name="Fossdal C.G."/>
            <person name="Hansson D."/>
            <person name="Henrissat B."/>
            <person name="Hietala A."/>
            <person name="Himmelstrand K."/>
            <person name="Hoffmeister D."/>
            <person name="Hogberg N."/>
            <person name="James T.Y."/>
            <person name="Karlsson M."/>
            <person name="Kohler A."/>
            <person name="Kues U."/>
            <person name="Lee Y.H."/>
            <person name="Lin Y.C."/>
            <person name="Lind M."/>
            <person name="Lindquist E."/>
            <person name="Lombard V."/>
            <person name="Lucas S."/>
            <person name="Lunden K."/>
            <person name="Morin E."/>
            <person name="Murat C."/>
            <person name="Park J."/>
            <person name="Raffaello T."/>
            <person name="Rouze P."/>
            <person name="Salamov A."/>
            <person name="Schmutz J."/>
            <person name="Solheim H."/>
            <person name="Stahlberg J."/>
            <person name="Velez H."/>
            <person name="de Vries R.P."/>
            <person name="Wiebenga A."/>
            <person name="Woodward S."/>
            <person name="Yakovlev I."/>
            <person name="Garbelotto M."/>
            <person name="Martin F."/>
            <person name="Grigoriev I.V."/>
            <person name="Stenlid J."/>
        </authorList>
    </citation>
    <scope>NUCLEOTIDE SEQUENCE [LARGE SCALE GENOMIC DNA]</scope>
    <source>
        <strain evidence="2 3">TC 32-1</strain>
    </source>
</reference>
<evidence type="ECO:0000259" key="1">
    <source>
        <dbReference type="PROSITE" id="PS50206"/>
    </source>
</evidence>
<name>W4K965_HETIT</name>
<gene>
    <name evidence="2" type="ORF">HETIRDRAFT_417717</name>
</gene>
<proteinExistence type="predicted"/>
<feature type="domain" description="Rhodanese" evidence="1">
    <location>
        <begin position="21"/>
        <end position="119"/>
    </location>
</feature>
<dbReference type="OrthoDB" id="102559at2759"/>
<dbReference type="GO" id="GO:0005737">
    <property type="term" value="C:cytoplasm"/>
    <property type="evidence" value="ECO:0007669"/>
    <property type="project" value="TreeGrafter"/>
</dbReference>
<dbReference type="eggNOG" id="KOG3772">
    <property type="taxonomic scope" value="Eukaryota"/>
</dbReference>
<dbReference type="GeneID" id="20673421"/>